<name>A0A0L0FEF0_9EUKA</name>
<dbReference type="eggNOG" id="KOG0443">
    <property type="taxonomic scope" value="Eukaryota"/>
</dbReference>
<evidence type="ECO:0000259" key="1">
    <source>
        <dbReference type="PROSITE" id="PS51089"/>
    </source>
</evidence>
<dbReference type="InterPro" id="IPR003128">
    <property type="entry name" value="Villin_headpiece"/>
</dbReference>
<feature type="domain" description="HP" evidence="1">
    <location>
        <begin position="34"/>
        <end position="100"/>
    </location>
</feature>
<evidence type="ECO:0000313" key="2">
    <source>
        <dbReference type="EMBL" id="KNC74448.1"/>
    </source>
</evidence>
<dbReference type="SMART" id="SM00153">
    <property type="entry name" value="VHP"/>
    <property type="match status" value="1"/>
</dbReference>
<dbReference type="GO" id="GO:0007010">
    <property type="term" value="P:cytoskeleton organization"/>
    <property type="evidence" value="ECO:0007669"/>
    <property type="project" value="InterPro"/>
</dbReference>
<proteinExistence type="predicted"/>
<sequence length="100" mass="11675">MVTPHFITFHRTVQIIQTIYPRPYKLTQKCHTYASLQYVSPYCTELTQLADALPAGVDPAAKENYLSEEDFTTMFAISRAEYNAMPKWRRIQKKKNTPLF</sequence>
<dbReference type="STRING" id="667725.A0A0L0FEF0"/>
<dbReference type="RefSeq" id="XP_014148350.1">
    <property type="nucleotide sequence ID" value="XM_014292875.1"/>
</dbReference>
<evidence type="ECO:0000313" key="3">
    <source>
        <dbReference type="Proteomes" id="UP000054560"/>
    </source>
</evidence>
<dbReference type="InterPro" id="IPR036886">
    <property type="entry name" value="Villin_headpiece_dom_sf"/>
</dbReference>
<dbReference type="AlphaFoldDB" id="A0A0L0FEF0"/>
<dbReference type="SUPFAM" id="SSF47050">
    <property type="entry name" value="VHP, Villin headpiece domain"/>
    <property type="match status" value="1"/>
</dbReference>
<dbReference type="GeneID" id="25913508"/>
<dbReference type="Proteomes" id="UP000054560">
    <property type="component" value="Unassembled WGS sequence"/>
</dbReference>
<accession>A0A0L0FEF0</accession>
<dbReference type="OrthoDB" id="6375767at2759"/>
<reference evidence="2 3" key="1">
    <citation type="submission" date="2011-02" db="EMBL/GenBank/DDBJ databases">
        <title>The Genome Sequence of Sphaeroforma arctica JP610.</title>
        <authorList>
            <consortium name="The Broad Institute Genome Sequencing Platform"/>
            <person name="Russ C."/>
            <person name="Cuomo C."/>
            <person name="Young S.K."/>
            <person name="Zeng Q."/>
            <person name="Gargeya S."/>
            <person name="Alvarado L."/>
            <person name="Berlin A."/>
            <person name="Chapman S.B."/>
            <person name="Chen Z."/>
            <person name="Freedman E."/>
            <person name="Gellesch M."/>
            <person name="Goldberg J."/>
            <person name="Griggs A."/>
            <person name="Gujja S."/>
            <person name="Heilman E."/>
            <person name="Heiman D."/>
            <person name="Howarth C."/>
            <person name="Mehta T."/>
            <person name="Neiman D."/>
            <person name="Pearson M."/>
            <person name="Roberts A."/>
            <person name="Saif S."/>
            <person name="Shea T."/>
            <person name="Shenoy N."/>
            <person name="Sisk P."/>
            <person name="Stolte C."/>
            <person name="Sykes S."/>
            <person name="White J."/>
            <person name="Yandava C."/>
            <person name="Burger G."/>
            <person name="Gray M.W."/>
            <person name="Holland P.W.H."/>
            <person name="King N."/>
            <person name="Lang F.B.F."/>
            <person name="Roger A.J."/>
            <person name="Ruiz-Trillo I."/>
            <person name="Haas B."/>
            <person name="Nusbaum C."/>
            <person name="Birren B."/>
        </authorList>
    </citation>
    <scope>NUCLEOTIDE SEQUENCE [LARGE SCALE GENOMIC DNA]</scope>
    <source>
        <strain evidence="2 3">JP610</strain>
    </source>
</reference>
<organism evidence="2 3">
    <name type="scientific">Sphaeroforma arctica JP610</name>
    <dbReference type="NCBI Taxonomy" id="667725"/>
    <lineage>
        <taxon>Eukaryota</taxon>
        <taxon>Ichthyosporea</taxon>
        <taxon>Ichthyophonida</taxon>
        <taxon>Sphaeroforma</taxon>
    </lineage>
</organism>
<dbReference type="Pfam" id="PF02209">
    <property type="entry name" value="VHP"/>
    <property type="match status" value="1"/>
</dbReference>
<dbReference type="PROSITE" id="PS51089">
    <property type="entry name" value="HP"/>
    <property type="match status" value="1"/>
</dbReference>
<dbReference type="GO" id="GO:0003779">
    <property type="term" value="F:actin binding"/>
    <property type="evidence" value="ECO:0007669"/>
    <property type="project" value="InterPro"/>
</dbReference>
<gene>
    <name evidence="2" type="ORF">SARC_13004</name>
</gene>
<protein>
    <recommendedName>
        <fullName evidence="1">HP domain-containing protein</fullName>
    </recommendedName>
</protein>
<dbReference type="Gene3D" id="1.10.950.10">
    <property type="entry name" value="Villin headpiece domain"/>
    <property type="match status" value="1"/>
</dbReference>
<dbReference type="EMBL" id="KQ244399">
    <property type="protein sequence ID" value="KNC74448.1"/>
    <property type="molecule type" value="Genomic_DNA"/>
</dbReference>
<keyword evidence="3" id="KW-1185">Reference proteome</keyword>